<reference evidence="5" key="1">
    <citation type="journal article" date="2021" name="PeerJ">
        <title>Extensive microbial diversity within the chicken gut microbiome revealed by metagenomics and culture.</title>
        <authorList>
            <person name="Gilroy R."/>
            <person name="Ravi A."/>
            <person name="Getino M."/>
            <person name="Pursley I."/>
            <person name="Horton D.L."/>
            <person name="Alikhan N.F."/>
            <person name="Baker D."/>
            <person name="Gharbi K."/>
            <person name="Hall N."/>
            <person name="Watson M."/>
            <person name="Adriaenssens E.M."/>
            <person name="Foster-Nyarko E."/>
            <person name="Jarju S."/>
            <person name="Secka A."/>
            <person name="Antonio M."/>
            <person name="Oren A."/>
            <person name="Chaudhuri R.R."/>
            <person name="La Ragione R."/>
            <person name="Hildebrand F."/>
            <person name="Pallen M.J."/>
        </authorList>
    </citation>
    <scope>NUCLEOTIDE SEQUENCE</scope>
    <source>
        <strain evidence="5">B5_2728</strain>
    </source>
</reference>
<dbReference type="EMBL" id="JAHLFP010000004">
    <property type="protein sequence ID" value="MBU3805381.1"/>
    <property type="molecule type" value="Genomic_DNA"/>
</dbReference>
<evidence type="ECO:0000256" key="3">
    <source>
        <dbReference type="ARBA" id="ARBA00022840"/>
    </source>
</evidence>
<reference evidence="5" key="2">
    <citation type="submission" date="2021-04" db="EMBL/GenBank/DDBJ databases">
        <authorList>
            <person name="Gilroy R."/>
        </authorList>
    </citation>
    <scope>NUCLEOTIDE SEQUENCE</scope>
    <source>
        <strain evidence="5">B5_2728</strain>
    </source>
</reference>
<keyword evidence="2" id="KW-0547">Nucleotide-binding</keyword>
<organism evidence="5 6">
    <name type="scientific">Candidatus Allofournierella pullistercoris</name>
    <dbReference type="NCBI Taxonomy" id="2838597"/>
    <lineage>
        <taxon>Bacteria</taxon>
        <taxon>Bacillati</taxon>
        <taxon>Bacillota</taxon>
        <taxon>Clostridia</taxon>
        <taxon>Eubacteriales</taxon>
        <taxon>Oscillospiraceae</taxon>
        <taxon>Allofournierella</taxon>
    </lineage>
</organism>
<gene>
    <name evidence="5" type="ORF">H9882_00545</name>
</gene>
<dbReference type="InterPro" id="IPR003439">
    <property type="entry name" value="ABC_transporter-like_ATP-bd"/>
</dbReference>
<dbReference type="CDD" id="cd03230">
    <property type="entry name" value="ABC_DR_subfamily_A"/>
    <property type="match status" value="1"/>
</dbReference>
<keyword evidence="1" id="KW-0813">Transport</keyword>
<feature type="domain" description="ABC transporter" evidence="4">
    <location>
        <begin position="7"/>
        <end position="234"/>
    </location>
</feature>
<accession>A0A948T122</accession>
<dbReference type="Proteomes" id="UP000713596">
    <property type="component" value="Unassembled WGS sequence"/>
</dbReference>
<comment type="caution">
    <text evidence="5">The sequence shown here is derived from an EMBL/GenBank/DDBJ whole genome shotgun (WGS) entry which is preliminary data.</text>
</comment>
<dbReference type="SUPFAM" id="SSF52540">
    <property type="entry name" value="P-loop containing nucleoside triphosphate hydrolases"/>
    <property type="match status" value="1"/>
</dbReference>
<dbReference type="AlphaFoldDB" id="A0A948T122"/>
<sequence>MSQKTGLTVENLTKQYGKQTVLNQLNLKLEKGHIYGLLGRNGAGKSTLMKIISAQILWNGGKVELDGEKIWENQEKLSQICYVQEMEGAYQMGLSGMKVKDYLKMASLYFPNWDENYARQLVQEMNLPEKKTIKGLSKGMRSMVSAVVALASKAPYTLMDEPVAGLDLVAREYLYQQIMSQQEDRCFVISTHLVEEASSLVDRVLFLKDGVIVVDEETDTLVSQFWKLSGLTEEVEQLAKGLPVVHRTTLGRKTTLCLRLDERQRQALAHQPLVPMELAQVFLALCGGKETR</sequence>
<evidence type="ECO:0000313" key="5">
    <source>
        <dbReference type="EMBL" id="MBU3805381.1"/>
    </source>
</evidence>
<dbReference type="InterPro" id="IPR027417">
    <property type="entry name" value="P-loop_NTPase"/>
</dbReference>
<evidence type="ECO:0000313" key="6">
    <source>
        <dbReference type="Proteomes" id="UP000713596"/>
    </source>
</evidence>
<proteinExistence type="predicted"/>
<name>A0A948T122_9FIRM</name>
<dbReference type="InterPro" id="IPR051782">
    <property type="entry name" value="ABC_Transporter_VariousFunc"/>
</dbReference>
<keyword evidence="3 5" id="KW-0067">ATP-binding</keyword>
<dbReference type="SMART" id="SM00382">
    <property type="entry name" value="AAA"/>
    <property type="match status" value="1"/>
</dbReference>
<dbReference type="Pfam" id="PF00005">
    <property type="entry name" value="ABC_tran"/>
    <property type="match status" value="1"/>
</dbReference>
<protein>
    <submittedName>
        <fullName evidence="5">ABC transporter ATP-binding protein</fullName>
    </submittedName>
</protein>
<evidence type="ECO:0000256" key="1">
    <source>
        <dbReference type="ARBA" id="ARBA00022448"/>
    </source>
</evidence>
<evidence type="ECO:0000259" key="4">
    <source>
        <dbReference type="PROSITE" id="PS50893"/>
    </source>
</evidence>
<dbReference type="InterPro" id="IPR003593">
    <property type="entry name" value="AAA+_ATPase"/>
</dbReference>
<dbReference type="GO" id="GO:0005524">
    <property type="term" value="F:ATP binding"/>
    <property type="evidence" value="ECO:0007669"/>
    <property type="project" value="UniProtKB-KW"/>
</dbReference>
<dbReference type="PROSITE" id="PS50893">
    <property type="entry name" value="ABC_TRANSPORTER_2"/>
    <property type="match status" value="1"/>
</dbReference>
<dbReference type="GO" id="GO:0016887">
    <property type="term" value="F:ATP hydrolysis activity"/>
    <property type="evidence" value="ECO:0007669"/>
    <property type="project" value="InterPro"/>
</dbReference>
<evidence type="ECO:0000256" key="2">
    <source>
        <dbReference type="ARBA" id="ARBA00022741"/>
    </source>
</evidence>
<dbReference type="Gene3D" id="3.40.50.300">
    <property type="entry name" value="P-loop containing nucleotide triphosphate hydrolases"/>
    <property type="match status" value="1"/>
</dbReference>
<dbReference type="PANTHER" id="PTHR42939:SF1">
    <property type="entry name" value="ABC TRANSPORTER ATP-BINDING PROTEIN ALBC-RELATED"/>
    <property type="match status" value="1"/>
</dbReference>
<dbReference type="PANTHER" id="PTHR42939">
    <property type="entry name" value="ABC TRANSPORTER ATP-BINDING PROTEIN ALBC-RELATED"/>
    <property type="match status" value="1"/>
</dbReference>